<keyword evidence="2" id="KW-1185">Reference proteome</keyword>
<dbReference type="AlphaFoldDB" id="A0A1R3JI89"/>
<dbReference type="Proteomes" id="UP000187203">
    <property type="component" value="Unassembled WGS sequence"/>
</dbReference>
<accession>A0A1R3JI89</accession>
<proteinExistence type="predicted"/>
<evidence type="ECO:0000313" key="2">
    <source>
        <dbReference type="Proteomes" id="UP000187203"/>
    </source>
</evidence>
<sequence length="119" mass="13699">MSRTFDTRLPVILLSNRPHALRFCLTLCPSSIARLNLRAYMCFGCRREEMNQDEGLCAVFCEEKIEGEKMSERVCGKDREIVRERVFNLREANSVANFDADSPVSCPFGRIRFMVSWPG</sequence>
<organism evidence="1 2">
    <name type="scientific">Corchorus olitorius</name>
    <dbReference type="NCBI Taxonomy" id="93759"/>
    <lineage>
        <taxon>Eukaryota</taxon>
        <taxon>Viridiplantae</taxon>
        <taxon>Streptophyta</taxon>
        <taxon>Embryophyta</taxon>
        <taxon>Tracheophyta</taxon>
        <taxon>Spermatophyta</taxon>
        <taxon>Magnoliopsida</taxon>
        <taxon>eudicotyledons</taxon>
        <taxon>Gunneridae</taxon>
        <taxon>Pentapetalae</taxon>
        <taxon>rosids</taxon>
        <taxon>malvids</taxon>
        <taxon>Malvales</taxon>
        <taxon>Malvaceae</taxon>
        <taxon>Grewioideae</taxon>
        <taxon>Apeibeae</taxon>
        <taxon>Corchorus</taxon>
    </lineage>
</organism>
<comment type="caution">
    <text evidence="1">The sequence shown here is derived from an EMBL/GenBank/DDBJ whole genome shotgun (WGS) entry which is preliminary data.</text>
</comment>
<reference evidence="2" key="1">
    <citation type="submission" date="2013-09" db="EMBL/GenBank/DDBJ databases">
        <title>Corchorus olitorius genome sequencing.</title>
        <authorList>
            <person name="Alam M."/>
            <person name="Haque M.S."/>
            <person name="Islam M.S."/>
            <person name="Emdad E.M."/>
            <person name="Islam M.M."/>
            <person name="Ahmed B."/>
            <person name="Halim A."/>
            <person name="Hossen Q.M.M."/>
            <person name="Hossain M.Z."/>
            <person name="Ahmed R."/>
            <person name="Khan M.M."/>
            <person name="Islam R."/>
            <person name="Rashid M.M."/>
            <person name="Khan S.A."/>
            <person name="Rahman M.S."/>
            <person name="Alam M."/>
            <person name="Yahiya A.S."/>
            <person name="Khan M.S."/>
            <person name="Azam M.S."/>
            <person name="Haque T."/>
            <person name="Lashkar M.Z.H."/>
            <person name="Akhand A.I."/>
            <person name="Morshed G."/>
            <person name="Roy S."/>
            <person name="Uddin K.S."/>
            <person name="Rabeya T."/>
            <person name="Hossain A.S."/>
            <person name="Chowdhury A."/>
            <person name="Snigdha A.R."/>
            <person name="Mortoza M.S."/>
            <person name="Matin S.A."/>
            <person name="Hoque S.M.E."/>
            <person name="Islam M.K."/>
            <person name="Roy D.K."/>
            <person name="Haider R."/>
            <person name="Moosa M.M."/>
            <person name="Elias S.M."/>
            <person name="Hasan A.M."/>
            <person name="Jahan S."/>
            <person name="Shafiuddin M."/>
            <person name="Mahmood N."/>
            <person name="Shommy N.S."/>
        </authorList>
    </citation>
    <scope>NUCLEOTIDE SEQUENCE [LARGE SCALE GENOMIC DNA]</scope>
    <source>
        <strain evidence="2">cv. O-4</strain>
    </source>
</reference>
<gene>
    <name evidence="1" type="ORF">COLO4_16277</name>
</gene>
<dbReference type="EMBL" id="AWUE01015997">
    <property type="protein sequence ID" value="OMO94569.1"/>
    <property type="molecule type" value="Genomic_DNA"/>
</dbReference>
<name>A0A1R3JI89_9ROSI</name>
<evidence type="ECO:0000313" key="1">
    <source>
        <dbReference type="EMBL" id="OMO94569.1"/>
    </source>
</evidence>
<protein>
    <submittedName>
        <fullName evidence="1">Uncharacterized protein</fullName>
    </submittedName>
</protein>